<dbReference type="Pfam" id="PF25772">
    <property type="entry name" value="HEAT_RRP12_N"/>
    <property type="match status" value="1"/>
</dbReference>
<name>A0A1Y2BXI0_9FUNG</name>
<accession>A0A1Y2BXI0</accession>
<feature type="region of interest" description="Disordered" evidence="4">
    <location>
        <begin position="1108"/>
        <end position="1170"/>
    </location>
</feature>
<evidence type="ECO:0000313" key="8">
    <source>
        <dbReference type="Proteomes" id="UP000193642"/>
    </source>
</evidence>
<gene>
    <name evidence="7" type="ORF">BCR33DRAFT_700085</name>
</gene>
<feature type="compositionally biased region" description="Acidic residues" evidence="4">
    <location>
        <begin position="1153"/>
        <end position="1164"/>
    </location>
</feature>
<protein>
    <submittedName>
        <fullName evidence="7">Uncharacterized protein</fullName>
    </submittedName>
</protein>
<evidence type="ECO:0000259" key="6">
    <source>
        <dbReference type="Pfam" id="PF25772"/>
    </source>
</evidence>
<proteinExistence type="inferred from homology"/>
<dbReference type="PANTHER" id="PTHR48287:SF1">
    <property type="entry name" value="ARM REPEAT SUPERFAMILY PROTEIN"/>
    <property type="match status" value="1"/>
</dbReference>
<comment type="caution">
    <text evidence="7">The sequence shown here is derived from an EMBL/GenBank/DDBJ whole genome shotgun (WGS) entry which is preliminary data.</text>
</comment>
<evidence type="ECO:0000256" key="4">
    <source>
        <dbReference type="SAM" id="MobiDB-lite"/>
    </source>
</evidence>
<dbReference type="InterPro" id="IPR052087">
    <property type="entry name" value="RRP12"/>
</dbReference>
<evidence type="ECO:0000256" key="1">
    <source>
        <dbReference type="ARBA" id="ARBA00004123"/>
    </source>
</evidence>
<feature type="region of interest" description="Disordered" evidence="4">
    <location>
        <begin position="1204"/>
        <end position="1233"/>
    </location>
</feature>
<sequence>MNDEEDESYADREEMVIAIMHLLAIVFTKISTQILRLKFSTVSQTLHQTIKSFASSSAVTRDTLSCLECVLLAMDLATWTQSTTAMVGRPAVLKGLTTSVLQLTLDERPKVRKRAQDVVRKVLSFPPTPALVHPFMIVVVEHFCGVLSNAAASALAAGAGSKKGKNVKPVASEGEGVLLDVLVFLKGLGPLLGGKVGGGDDKVRAAVGILCNSVLEIGEAAGGNIVLSQWIFQVLTAVMTPQIKKTAPPNISLQTAHTILSKALSSLRPYHNDSTLAPVWLGLVDTSFSCTALIIERDIHDNDNEEAKKYASTAYAELILEFFTKDFSALLAVSNGKRAIIEKAVEAYAGVVQHGILEFMVESTIVRKGGASIWAQTLSKILDVLKNAIQGISYKENWGAILIIIESALERIGGTSPNMVDPIVATLISIRDSPNYSDDYPFKSELDSALEAAALAMGLERFTIVAPLNIFDVEESETKRPYLLSVFTRAMNRPALPSKSKFGPANLNYFTETILPLYSALHQRSADLKAKGLAQPSKLFDILASQAFGLFPAICSTSPSDLAETFDSLSPELLSLLQSQTEELEANEEGVLTENDMRPLIYSGLQSLVEGYTAITSNLSDALAMVDDDDESPEVAQQKDDLEVAGQGLHRISAAVNKYLTILCTIYTTPPDWILKTGENKGSVLQGLHDRGQNALEGCIKALMSIADSKAVTGYFFQLVKNILQIQTSVKEHEAMDGMDDEAKSEAIAEVAIMGLKVYAMLDLLCVLLVFLPEVKAMLEASEEDAADFQVPSDSPLHLFYRLLSGQLRDRDATLQKKTYKALNLVMAVLPASQTPFKDLMPKLIDPEVISRTTSGVKRARMGLIQAVVEACALKKSEEDGDDEDAMLLEFIPVVLSEVMLTTKEASEKARSAAYECLIGMGRKMLDVGIRRARDAEWAGIRKKLKGEDADEMDEEEEREINFREYMMMVVAGLAGASSTMQSAAIACCGRLVFEFNDAMGEELVKEIVSTILLFMSSNNREIVKAALGFIKVVVVSVPQELLEDELENMITNMMTMSKPHKSHFKTKIRNVLERLIRKFSFEVVEGFIPTDDAKLIRNIRKVRERQLKKKAAAKQAKEDGSDGEKDGIDAIKGKKKLQSRQKEFEDVLHGSDDEEDDDDDDDAQYLPEQFRDAVHKKTVPGAKSMIREGEDIVDFLDSQVISRVTTAKGGSSSSTSGSSKRKRGTEFDMNEDGRLMIAESDEEASSAIKNLNTNEEQEDYYKEAITGEGAYKRLPDGSVKFVNKRKRGEEEDIIAKTDRLNAGASNIGGRWGAKFERKKPTGMDEATKAKMLGAEYRSKKAKGDVKKAGMPDPYAYIPLSGKIVGSKKKSTELSKDFKDVIKASVNRSDVRAGKQQGGRQGPRGVKKSNKKHK</sequence>
<organism evidence="7 8">
    <name type="scientific">Rhizoclosmatium globosum</name>
    <dbReference type="NCBI Taxonomy" id="329046"/>
    <lineage>
        <taxon>Eukaryota</taxon>
        <taxon>Fungi</taxon>
        <taxon>Fungi incertae sedis</taxon>
        <taxon>Chytridiomycota</taxon>
        <taxon>Chytridiomycota incertae sedis</taxon>
        <taxon>Chytridiomycetes</taxon>
        <taxon>Chytridiales</taxon>
        <taxon>Chytriomycetaceae</taxon>
        <taxon>Rhizoclosmatium</taxon>
    </lineage>
</organism>
<comment type="similarity">
    <text evidence="2">Belongs to the RRP12 family.</text>
</comment>
<reference evidence="7 8" key="1">
    <citation type="submission" date="2016-07" db="EMBL/GenBank/DDBJ databases">
        <title>Pervasive Adenine N6-methylation of Active Genes in Fungi.</title>
        <authorList>
            <consortium name="DOE Joint Genome Institute"/>
            <person name="Mondo S.J."/>
            <person name="Dannebaum R.O."/>
            <person name="Kuo R.C."/>
            <person name="Labutti K."/>
            <person name="Haridas S."/>
            <person name="Kuo A."/>
            <person name="Salamov A."/>
            <person name="Ahrendt S.R."/>
            <person name="Lipzen A."/>
            <person name="Sullivan W."/>
            <person name="Andreopoulos W.B."/>
            <person name="Clum A."/>
            <person name="Lindquist E."/>
            <person name="Daum C."/>
            <person name="Ramamoorthy G.K."/>
            <person name="Gryganskyi A."/>
            <person name="Culley D."/>
            <person name="Magnuson J.K."/>
            <person name="James T.Y."/>
            <person name="O'Malley M.A."/>
            <person name="Stajich J.E."/>
            <person name="Spatafora J.W."/>
            <person name="Visel A."/>
            <person name="Grigoriev I.V."/>
        </authorList>
    </citation>
    <scope>NUCLEOTIDE SEQUENCE [LARGE SCALE GENOMIC DNA]</scope>
    <source>
        <strain evidence="7 8">JEL800</strain>
    </source>
</reference>
<dbReference type="InterPro" id="IPR057860">
    <property type="entry name" value="HEAT_RRP12_N"/>
</dbReference>
<evidence type="ECO:0000259" key="5">
    <source>
        <dbReference type="Pfam" id="PF08161"/>
    </source>
</evidence>
<dbReference type="Pfam" id="PF08161">
    <property type="entry name" value="RRP12_HEAT"/>
    <property type="match status" value="1"/>
</dbReference>
<dbReference type="InterPro" id="IPR016024">
    <property type="entry name" value="ARM-type_fold"/>
</dbReference>
<feature type="compositionally biased region" description="Low complexity" evidence="4">
    <location>
        <begin position="1209"/>
        <end position="1219"/>
    </location>
</feature>
<dbReference type="InterPro" id="IPR011989">
    <property type="entry name" value="ARM-like"/>
</dbReference>
<feature type="domain" description="RRP12 HEAT" evidence="5">
    <location>
        <begin position="337"/>
        <end position="669"/>
    </location>
</feature>
<dbReference type="Gene3D" id="1.25.10.10">
    <property type="entry name" value="Leucine-rich Repeat Variant"/>
    <property type="match status" value="1"/>
</dbReference>
<dbReference type="PANTHER" id="PTHR48287">
    <property type="entry name" value="ARM REPEAT SUPERFAMILY PROTEIN"/>
    <property type="match status" value="1"/>
</dbReference>
<dbReference type="OrthoDB" id="2192888at2759"/>
<evidence type="ECO:0000313" key="7">
    <source>
        <dbReference type="EMBL" id="ORY39357.1"/>
    </source>
</evidence>
<evidence type="ECO:0000256" key="3">
    <source>
        <dbReference type="ARBA" id="ARBA00023242"/>
    </source>
</evidence>
<keyword evidence="3" id="KW-0539">Nucleus</keyword>
<feature type="domain" description="RRP12 N-terminal HEAT" evidence="6">
    <location>
        <begin position="12"/>
        <end position="192"/>
    </location>
</feature>
<dbReference type="EMBL" id="MCGO01000040">
    <property type="protein sequence ID" value="ORY39357.1"/>
    <property type="molecule type" value="Genomic_DNA"/>
</dbReference>
<dbReference type="Proteomes" id="UP000193642">
    <property type="component" value="Unassembled WGS sequence"/>
</dbReference>
<feature type="compositionally biased region" description="Basic residues" evidence="4">
    <location>
        <begin position="1405"/>
        <end position="1414"/>
    </location>
</feature>
<dbReference type="SUPFAM" id="SSF48371">
    <property type="entry name" value="ARM repeat"/>
    <property type="match status" value="1"/>
</dbReference>
<feature type="region of interest" description="Disordered" evidence="4">
    <location>
        <begin position="1385"/>
        <end position="1414"/>
    </location>
</feature>
<dbReference type="GO" id="GO:0005634">
    <property type="term" value="C:nucleus"/>
    <property type="evidence" value="ECO:0007669"/>
    <property type="project" value="UniProtKB-SubCell"/>
</dbReference>
<dbReference type="STRING" id="329046.A0A1Y2BXI0"/>
<feature type="compositionally biased region" description="Basic and acidic residues" evidence="4">
    <location>
        <begin position="1141"/>
        <end position="1152"/>
    </location>
</feature>
<comment type="subcellular location">
    <subcellularLocation>
        <location evidence="1">Nucleus</location>
    </subcellularLocation>
</comment>
<evidence type="ECO:0000256" key="2">
    <source>
        <dbReference type="ARBA" id="ARBA00007690"/>
    </source>
</evidence>
<keyword evidence="8" id="KW-1185">Reference proteome</keyword>
<feature type="compositionally biased region" description="Basic and acidic residues" evidence="4">
    <location>
        <begin position="1116"/>
        <end position="1133"/>
    </location>
</feature>
<dbReference type="InterPro" id="IPR012978">
    <property type="entry name" value="HEAT_RRP12"/>
</dbReference>